<comment type="similarity">
    <text evidence="2">Belongs to the tRNA methyltransferase O family.</text>
</comment>
<comment type="caution">
    <text evidence="4">The sequence shown here is derived from an EMBL/GenBank/DDBJ whole genome shotgun (WGS) entry which is preliminary data.</text>
</comment>
<dbReference type="InterPro" id="IPR036413">
    <property type="entry name" value="YaeB-like_sf"/>
</dbReference>
<keyword evidence="4" id="KW-0489">Methyltransferase</keyword>
<dbReference type="Pfam" id="PF01980">
    <property type="entry name" value="TrmO_N"/>
    <property type="match status" value="1"/>
</dbReference>
<reference evidence="4 5" key="1">
    <citation type="journal article" date="2016" name="Nat. Commun.">
        <title>Thousands of microbial genomes shed light on interconnected biogeochemical processes in an aquifer system.</title>
        <authorList>
            <person name="Anantharaman K."/>
            <person name="Brown C.T."/>
            <person name="Hug L.A."/>
            <person name="Sharon I."/>
            <person name="Castelle C.J."/>
            <person name="Probst A.J."/>
            <person name="Thomas B.C."/>
            <person name="Singh A."/>
            <person name="Wilkins M.J."/>
            <person name="Karaoz U."/>
            <person name="Brodie E.L."/>
            <person name="Williams K.H."/>
            <person name="Hubbard S.S."/>
            <person name="Banfield J.F."/>
        </authorList>
    </citation>
    <scope>NUCLEOTIDE SEQUENCE [LARGE SCALE GENOMIC DNA]</scope>
</reference>
<organism evidence="4 5">
    <name type="scientific">Candidatus Taylorbacteria bacterium RIFCSPHIGHO2_02_49_25</name>
    <dbReference type="NCBI Taxonomy" id="1802305"/>
    <lineage>
        <taxon>Bacteria</taxon>
        <taxon>Candidatus Tayloriibacteriota</taxon>
    </lineage>
</organism>
<evidence type="ECO:0000256" key="2">
    <source>
        <dbReference type="ARBA" id="ARBA00033753"/>
    </source>
</evidence>
<evidence type="ECO:0000256" key="1">
    <source>
        <dbReference type="ARBA" id="ARBA00022691"/>
    </source>
</evidence>
<dbReference type="AlphaFoldDB" id="A0A1G2MBM1"/>
<gene>
    <name evidence="4" type="ORF">A2W52_01685</name>
</gene>
<dbReference type="InterPro" id="IPR023370">
    <property type="entry name" value="TrmO-like_N"/>
</dbReference>
<dbReference type="Gene3D" id="2.40.30.70">
    <property type="entry name" value="YaeB-like"/>
    <property type="match status" value="1"/>
</dbReference>
<name>A0A1G2MBM1_9BACT</name>
<dbReference type="Proteomes" id="UP000176493">
    <property type="component" value="Unassembled WGS sequence"/>
</dbReference>
<dbReference type="CDD" id="cd09281">
    <property type="entry name" value="UPF0066"/>
    <property type="match status" value="1"/>
</dbReference>
<dbReference type="GO" id="GO:0032259">
    <property type="term" value="P:methylation"/>
    <property type="evidence" value="ECO:0007669"/>
    <property type="project" value="UniProtKB-KW"/>
</dbReference>
<accession>A0A1G2MBM1</accession>
<evidence type="ECO:0000313" key="4">
    <source>
        <dbReference type="EMBL" id="OHA21104.1"/>
    </source>
</evidence>
<protein>
    <submittedName>
        <fullName evidence="4">tRNA (N6-threonylcarbamoyladenosine(37)-N6)-methyltransferase TrmO</fullName>
    </submittedName>
</protein>
<dbReference type="PANTHER" id="PTHR12818">
    <property type="entry name" value="TRNA (ADENINE(37)-N6)-METHYLTRANSFERASE"/>
    <property type="match status" value="1"/>
</dbReference>
<sequence length="165" mass="18626">MKHSKIKVEFCAFLDGVDKKGRIYFTPIGEAKNAATKAALTGWKNLVTEITVEKKFAKGLDGIEEYSHVIIVYWMGDEKECHLKHHPQGRADVPYGGIFSCRCPQRPNRIAISTVQLLSRRKNTITVKGLDILNGTPILDIKPYTPNYDLVKDAKVPAWVNRLVF</sequence>
<evidence type="ECO:0000313" key="5">
    <source>
        <dbReference type="Proteomes" id="UP000176493"/>
    </source>
</evidence>
<dbReference type="GO" id="GO:0008168">
    <property type="term" value="F:methyltransferase activity"/>
    <property type="evidence" value="ECO:0007669"/>
    <property type="project" value="UniProtKB-KW"/>
</dbReference>
<proteinExistence type="inferred from homology"/>
<evidence type="ECO:0000259" key="3">
    <source>
        <dbReference type="PROSITE" id="PS51668"/>
    </source>
</evidence>
<dbReference type="PANTHER" id="PTHR12818:SF0">
    <property type="entry name" value="TRNA (ADENINE(37)-N6)-METHYLTRANSFERASE"/>
    <property type="match status" value="1"/>
</dbReference>
<feature type="domain" description="TsaA-like" evidence="3">
    <location>
        <begin position="25"/>
        <end position="153"/>
    </location>
</feature>
<dbReference type="NCBIfam" id="TIGR00104">
    <property type="entry name" value="tRNA_TsaA"/>
    <property type="match status" value="1"/>
</dbReference>
<dbReference type="EMBL" id="MHRJ01000052">
    <property type="protein sequence ID" value="OHA21104.1"/>
    <property type="molecule type" value="Genomic_DNA"/>
</dbReference>
<dbReference type="SUPFAM" id="SSF118196">
    <property type="entry name" value="YaeB-like"/>
    <property type="match status" value="1"/>
</dbReference>
<dbReference type="InterPro" id="IPR040372">
    <property type="entry name" value="YaeB-like"/>
</dbReference>
<dbReference type="InterPro" id="IPR036414">
    <property type="entry name" value="YaeB_N_sf"/>
</dbReference>
<keyword evidence="1" id="KW-0949">S-adenosyl-L-methionine</keyword>
<dbReference type="PROSITE" id="PS51668">
    <property type="entry name" value="TSAA_2"/>
    <property type="match status" value="1"/>
</dbReference>
<keyword evidence="4" id="KW-0808">Transferase</keyword>